<feature type="binding site" evidence="2">
    <location>
        <position position="213"/>
    </location>
    <ligand>
        <name>Zn(2+)</name>
        <dbReference type="ChEBI" id="CHEBI:29105"/>
    </ligand>
</feature>
<dbReference type="RefSeq" id="WP_186969840.1">
    <property type="nucleotide sequence ID" value="NZ_JACOPK010000005.1"/>
</dbReference>
<dbReference type="EC" id="6.3.5.13" evidence="2"/>
<keyword evidence="2" id="KW-0133">Cell shape</keyword>
<dbReference type="Proteomes" id="UP000641741">
    <property type="component" value="Unassembled WGS sequence"/>
</dbReference>
<dbReference type="EMBL" id="JACOPK010000005">
    <property type="protein sequence ID" value="MBC5695603.1"/>
    <property type="molecule type" value="Genomic_DNA"/>
</dbReference>
<comment type="subunit">
    <text evidence="2">Forms a heterodimer with GatD.</text>
</comment>
<dbReference type="InterPro" id="IPR013221">
    <property type="entry name" value="Mur_ligase_cen"/>
</dbReference>
<keyword evidence="2" id="KW-0436">Ligase</keyword>
<comment type="pathway">
    <text evidence="1 2">Cell wall biogenesis; peptidoglycan biosynthesis.</text>
</comment>
<keyword evidence="6" id="KW-1185">Reference proteome</keyword>
<dbReference type="InterPro" id="IPR013564">
    <property type="entry name" value="MurT_C"/>
</dbReference>
<keyword evidence="2" id="KW-0479">Metal-binding</keyword>
<comment type="catalytic activity">
    <reaction evidence="2">
        <text>beta-D-GlcNAc-(1-&gt;4)-Mur2Ac(oyl-L-Ala-gamma-D-O-P-Glu-L-Lys-D-Ala-D-Ala)-di-trans,octa-cis-undecaprenyl diphosphate + NH4(+) = beta-D-GlcNAc-(1-&gt;4)-Mur2Ac(oyl-L-Ala-D-isoglutaminyl-L-Lys-D-Ala-D-Ala)-di-trans,octa-cis-undecaprenyl diphosphate + phosphate + H(+)</text>
        <dbReference type="Rhea" id="RHEA:57932"/>
        <dbReference type="ChEBI" id="CHEBI:15378"/>
        <dbReference type="ChEBI" id="CHEBI:28938"/>
        <dbReference type="ChEBI" id="CHEBI:43474"/>
        <dbReference type="ChEBI" id="CHEBI:62233"/>
        <dbReference type="ChEBI" id="CHEBI:143132"/>
    </reaction>
</comment>
<organism evidence="5 6">
    <name type="scientific">Agathobaculum hominis</name>
    <dbReference type="NCBI Taxonomy" id="2763014"/>
    <lineage>
        <taxon>Bacteria</taxon>
        <taxon>Bacillati</taxon>
        <taxon>Bacillota</taxon>
        <taxon>Clostridia</taxon>
        <taxon>Eubacteriales</taxon>
        <taxon>Butyricicoccaceae</taxon>
        <taxon>Agathobaculum</taxon>
    </lineage>
</organism>
<dbReference type="PANTHER" id="PTHR23135">
    <property type="entry name" value="MUR LIGASE FAMILY MEMBER"/>
    <property type="match status" value="1"/>
</dbReference>
<evidence type="ECO:0000256" key="1">
    <source>
        <dbReference type="ARBA" id="ARBA00004752"/>
    </source>
</evidence>
<gene>
    <name evidence="2" type="primary">murT</name>
    <name evidence="5" type="ORF">H8S02_06560</name>
</gene>
<keyword evidence="2" id="KW-0961">Cell wall biogenesis/degradation</keyword>
<dbReference type="InterPro" id="IPR036565">
    <property type="entry name" value="Mur-like_cat_sf"/>
</dbReference>
<evidence type="ECO:0000256" key="2">
    <source>
        <dbReference type="HAMAP-Rule" id="MF_02214"/>
    </source>
</evidence>
<comment type="function">
    <text evidence="2">The lipid II isoglutaminyl synthase complex catalyzes the formation of alpha-D-isoglutamine in the cell wall lipid II stem peptide. The MurT subunit catalyzes the ATP-dependent amidation of D-glutamate residue of lipid II, converting it to an isoglutamine residue.</text>
</comment>
<reference evidence="5 6" key="1">
    <citation type="submission" date="2020-08" db="EMBL/GenBank/DDBJ databases">
        <title>Genome public.</title>
        <authorList>
            <person name="Liu C."/>
            <person name="Sun Q."/>
        </authorList>
    </citation>
    <scope>NUCLEOTIDE SEQUENCE [LARGE SCALE GENOMIC DNA]</scope>
    <source>
        <strain evidence="5 6">M2</strain>
    </source>
</reference>
<feature type="active site" evidence="2">
    <location>
        <position position="364"/>
    </location>
</feature>
<dbReference type="SUPFAM" id="SSF53623">
    <property type="entry name" value="MurD-like peptide ligases, catalytic domain"/>
    <property type="match status" value="1"/>
</dbReference>
<comment type="catalytic activity">
    <reaction evidence="2">
        <text>beta-D-GlcNAc-(1-&gt;4)-Mur2Ac(oyl-L-Ala-gamma-D-Glu-L-Lys-D-Ala-D-Ala)-di-trans,octa-cis-undecaprenyl diphosphate + L-glutamine + ATP + H2O = beta-D-GlcNAc-(1-&gt;4)-Mur2Ac(oyl-L-Ala-D-isoglutaminyl-L-Lys-D-Ala-D-Ala)-di-trans,octa-cis-undecaprenyl diphosphate + L-glutamate + ADP + phosphate + H(+)</text>
        <dbReference type="Rhea" id="RHEA:57928"/>
        <dbReference type="ChEBI" id="CHEBI:15377"/>
        <dbReference type="ChEBI" id="CHEBI:15378"/>
        <dbReference type="ChEBI" id="CHEBI:29985"/>
        <dbReference type="ChEBI" id="CHEBI:30616"/>
        <dbReference type="ChEBI" id="CHEBI:43474"/>
        <dbReference type="ChEBI" id="CHEBI:58359"/>
        <dbReference type="ChEBI" id="CHEBI:60033"/>
        <dbReference type="ChEBI" id="CHEBI:62233"/>
        <dbReference type="ChEBI" id="CHEBI:456216"/>
        <dbReference type="EC" id="6.3.5.13"/>
    </reaction>
</comment>
<proteinExistence type="inferred from homology"/>
<feature type="binding site" evidence="2">
    <location>
        <position position="235"/>
    </location>
    <ligand>
        <name>Zn(2+)</name>
        <dbReference type="ChEBI" id="CHEBI:29105"/>
    </ligand>
</feature>
<feature type="binding site" evidence="2">
    <location>
        <position position="210"/>
    </location>
    <ligand>
        <name>Zn(2+)</name>
        <dbReference type="ChEBI" id="CHEBI:29105"/>
    </ligand>
</feature>
<sequence>MRLRTRLAVLVCKASGAVLRKLGRGGTNLPGKLALKIDKNILGELSRGVKVTVVTGTNGKTTTSRMIEQAFADAGLRYFSNKSGANLLTGIIAVFAQHATLSGRCPYTHALIECDEAAFRRTSEYLPVECLVVNNIFRDQLDRYGEITHTLNAIREGITHVPNATLCLNADCSLTASLAEDGIPNPVIRFGVNVPIYSETAHELSDAVYCIHCKTQYEYDYRTYGHLGGFRCPKCGYHRVAPEVAVTQVISTGADASDIVLDIFGHAHEVHVNLPGGYNIYNAAAAAAAAHVVGIDEKTTVSALGQFECGFGRAEQFRLGQAQARMMLVKNPAGYNQVINLISHDVGSCKLAFLLNDRFADGTDISWIWDVDFEALAAQQSRFTRIFVSGVRADDMALRLKYAGFPAERIELVRDYEKLLGEIAADAAPAFIMPTYTAMFDLRGEIGRHTDVKAFYE</sequence>
<feature type="binding site" evidence="2">
    <location>
        <position position="232"/>
    </location>
    <ligand>
        <name>Zn(2+)</name>
        <dbReference type="ChEBI" id="CHEBI:29105"/>
    </ligand>
</feature>
<dbReference type="Pfam" id="PF08245">
    <property type="entry name" value="Mur_ligase_M"/>
    <property type="match status" value="1"/>
</dbReference>
<keyword evidence="2" id="KW-0862">Zinc</keyword>
<name>A0ABR7GMR5_9FIRM</name>
<feature type="domain" description="Lipid II isoglutaminyl synthase (glutamine-hydrolyzing) subunit MurT C-terminal" evidence="4">
    <location>
        <begin position="328"/>
        <end position="439"/>
    </location>
</feature>
<dbReference type="InterPro" id="IPR043703">
    <property type="entry name" value="Lipid_II_synth_MurT"/>
</dbReference>
<evidence type="ECO:0000259" key="4">
    <source>
        <dbReference type="Pfam" id="PF08353"/>
    </source>
</evidence>
<dbReference type="HAMAP" id="MF_02214">
    <property type="entry name" value="Lipid_II_synth_MurT"/>
    <property type="match status" value="1"/>
</dbReference>
<keyword evidence="2" id="KW-0573">Peptidoglycan synthesis</keyword>
<comment type="catalytic activity">
    <reaction evidence="2">
        <text>beta-D-GlcNAc-(1-&gt;4)-Mur2Ac(oyl-L-Ala-gamma-D-Glu-L-Lys-D-Ala-D-Ala)-di-trans,octa-cis-undecaprenyl diphosphate + ATP = beta-D-GlcNAc-(1-&gt;4)-Mur2Ac(oyl-L-Ala-gamma-D-O-P-Glu-L-Lys-D-Ala-D-Ala)-di-trans,octa-cis-undecaprenyl diphosphate + ADP</text>
        <dbReference type="Rhea" id="RHEA:59488"/>
        <dbReference type="ChEBI" id="CHEBI:30616"/>
        <dbReference type="ChEBI" id="CHEBI:60033"/>
        <dbReference type="ChEBI" id="CHEBI:143132"/>
        <dbReference type="ChEBI" id="CHEBI:456216"/>
    </reaction>
</comment>
<evidence type="ECO:0000259" key="3">
    <source>
        <dbReference type="Pfam" id="PF08245"/>
    </source>
</evidence>
<dbReference type="Gene3D" id="3.40.1190.10">
    <property type="entry name" value="Mur-like, catalytic domain"/>
    <property type="match status" value="1"/>
</dbReference>
<comment type="caution">
    <text evidence="5">The sequence shown here is derived from an EMBL/GenBank/DDBJ whole genome shotgun (WGS) entry which is preliminary data.</text>
</comment>
<keyword evidence="2" id="KW-0067">ATP-binding</keyword>
<protein>
    <recommendedName>
        <fullName evidence="2">Lipid II isoglutaminyl synthase (glutamine-hydrolyzing) subunit MurT</fullName>
        <ecNumber evidence="2">6.3.5.13</ecNumber>
    </recommendedName>
</protein>
<dbReference type="Pfam" id="PF08353">
    <property type="entry name" value="MurT_C"/>
    <property type="match status" value="1"/>
</dbReference>
<comment type="similarity">
    <text evidence="2">Belongs to the MurCDEF family. MurT subfamily.</text>
</comment>
<dbReference type="PANTHER" id="PTHR23135:SF7">
    <property type="entry name" value="LIPID II ISOGLUTAMINYL SYNTHASE (GLUTAMINE-HYDROLYZING) SUBUNIT MURT"/>
    <property type="match status" value="1"/>
</dbReference>
<accession>A0ABR7GMR5</accession>
<keyword evidence="2" id="KW-0547">Nucleotide-binding</keyword>
<evidence type="ECO:0000313" key="5">
    <source>
        <dbReference type="EMBL" id="MBC5695603.1"/>
    </source>
</evidence>
<feature type="domain" description="Mur ligase central" evidence="3">
    <location>
        <begin position="54"/>
        <end position="195"/>
    </location>
</feature>
<evidence type="ECO:0000313" key="6">
    <source>
        <dbReference type="Proteomes" id="UP000641741"/>
    </source>
</evidence>